<gene>
    <name evidence="1" type="ORF">P0Y56_02760</name>
</gene>
<proteinExistence type="predicted"/>
<dbReference type="KEGG" id="acob:P0Y56_02760"/>
<evidence type="ECO:0000313" key="1">
    <source>
        <dbReference type="EMBL" id="WEK47221.1"/>
    </source>
</evidence>
<accession>A0AAJ5X7M5</accession>
<evidence type="ECO:0000313" key="2">
    <source>
        <dbReference type="Proteomes" id="UP001218362"/>
    </source>
</evidence>
<dbReference type="PROSITE" id="PS51257">
    <property type="entry name" value="PROKAR_LIPOPROTEIN"/>
    <property type="match status" value="1"/>
</dbReference>
<name>A0AAJ5X7M5_9SPHN</name>
<sequence>MNAAGRLLAALACLLTAGCISTEIDEIPPSFETVRLLREQDIPPLALGEFVPGPNAPGRSVNIRGSDMHAPKGSNFAQFLGANFESELKAAGKLDPGSTLRLSGVLKESHAGENLSSGKAWLAGEISLSQNGRTIFTKSYRADSQWKSDFIGAIAIPDAFREYNALYALLVRQALGDPEFIAAAKSGLAPSP</sequence>
<dbReference type="AlphaFoldDB" id="A0AAJ5X7M5"/>
<organism evidence="1 2">
    <name type="scientific">Candidatus Andeanibacterium colombiense</name>
    <dbReference type="NCBI Taxonomy" id="3121345"/>
    <lineage>
        <taxon>Bacteria</taxon>
        <taxon>Pseudomonadati</taxon>
        <taxon>Pseudomonadota</taxon>
        <taxon>Alphaproteobacteria</taxon>
        <taxon>Sphingomonadales</taxon>
        <taxon>Sphingomonadaceae</taxon>
        <taxon>Candidatus Andeanibacterium</taxon>
    </lineage>
</organism>
<reference evidence="1" key="1">
    <citation type="submission" date="2023-03" db="EMBL/GenBank/DDBJ databases">
        <title>Andean soil-derived lignocellulolytic bacterial consortium as a source of novel taxa and putative plastic-active enzymes.</title>
        <authorList>
            <person name="Diaz-Garcia L."/>
            <person name="Chuvochina M."/>
            <person name="Feuerriegel G."/>
            <person name="Bunk B."/>
            <person name="Sproer C."/>
            <person name="Streit W.R."/>
            <person name="Rodriguez L.M."/>
            <person name="Overmann J."/>
            <person name="Jimenez D.J."/>
        </authorList>
    </citation>
    <scope>NUCLEOTIDE SEQUENCE</scope>
    <source>
        <strain evidence="1">MAG 26</strain>
    </source>
</reference>
<dbReference type="EMBL" id="CP119316">
    <property type="protein sequence ID" value="WEK47221.1"/>
    <property type="molecule type" value="Genomic_DNA"/>
</dbReference>
<protein>
    <recommendedName>
        <fullName evidence="3">Lipoprotein</fullName>
    </recommendedName>
</protein>
<dbReference type="Proteomes" id="UP001218362">
    <property type="component" value="Chromosome"/>
</dbReference>
<evidence type="ECO:0008006" key="3">
    <source>
        <dbReference type="Google" id="ProtNLM"/>
    </source>
</evidence>